<sequence>MDGRISTEEFKQAVKNTCVGKKYEEFPQAMKAFIEANFKMIDTNGDGVVNKHEFCYNCITRIAVDNVQVVYDAFDSLLNDDDRRRGGITLSRYQELYAQYLGNLDEKQPGVYLFGPLNTD</sequence>
<keyword evidence="1" id="KW-0106">Calcium</keyword>
<dbReference type="InterPro" id="IPR018247">
    <property type="entry name" value="EF_Hand_1_Ca_BS"/>
</dbReference>
<accession>A0A9Q0NCS4</accession>
<dbReference type="OrthoDB" id="10038259at2759"/>
<feature type="domain" description="EF-hand" evidence="2">
    <location>
        <begin position="29"/>
        <end position="64"/>
    </location>
</feature>
<dbReference type="GO" id="GO:0005509">
    <property type="term" value="F:calcium ion binding"/>
    <property type="evidence" value="ECO:0007669"/>
    <property type="project" value="InterPro"/>
</dbReference>
<feature type="domain" description="EF-hand" evidence="2">
    <location>
        <begin position="1"/>
        <end position="20"/>
    </location>
</feature>
<evidence type="ECO:0000259" key="2">
    <source>
        <dbReference type="PROSITE" id="PS50222"/>
    </source>
</evidence>
<dbReference type="AlphaFoldDB" id="A0A9Q0NCS4"/>
<evidence type="ECO:0000256" key="1">
    <source>
        <dbReference type="ARBA" id="ARBA00022837"/>
    </source>
</evidence>
<dbReference type="InterPro" id="IPR002048">
    <property type="entry name" value="EF_hand_dom"/>
</dbReference>
<name>A0A9Q0NCS4_9DIPT</name>
<dbReference type="SUPFAM" id="SSF47473">
    <property type="entry name" value="EF-hand"/>
    <property type="match status" value="1"/>
</dbReference>
<dbReference type="PROSITE" id="PS50222">
    <property type="entry name" value="EF_HAND_2"/>
    <property type="match status" value="2"/>
</dbReference>
<reference evidence="3" key="1">
    <citation type="submission" date="2022-07" db="EMBL/GenBank/DDBJ databases">
        <authorList>
            <person name="Trinca V."/>
            <person name="Uliana J.V.C."/>
            <person name="Torres T.T."/>
            <person name="Ward R.J."/>
            <person name="Monesi N."/>
        </authorList>
    </citation>
    <scope>NUCLEOTIDE SEQUENCE</scope>
    <source>
        <strain evidence="3">HSMRA1968</strain>
        <tissue evidence="3">Whole embryos</tissue>
    </source>
</reference>
<dbReference type="InterPro" id="IPR011992">
    <property type="entry name" value="EF-hand-dom_pair"/>
</dbReference>
<keyword evidence="4" id="KW-1185">Reference proteome</keyword>
<dbReference type="CDD" id="cd00051">
    <property type="entry name" value="EFh"/>
    <property type="match status" value="1"/>
</dbReference>
<evidence type="ECO:0000313" key="3">
    <source>
        <dbReference type="EMBL" id="KAJ6647517.1"/>
    </source>
</evidence>
<organism evidence="3 4">
    <name type="scientific">Pseudolycoriella hygida</name>
    <dbReference type="NCBI Taxonomy" id="35572"/>
    <lineage>
        <taxon>Eukaryota</taxon>
        <taxon>Metazoa</taxon>
        <taxon>Ecdysozoa</taxon>
        <taxon>Arthropoda</taxon>
        <taxon>Hexapoda</taxon>
        <taxon>Insecta</taxon>
        <taxon>Pterygota</taxon>
        <taxon>Neoptera</taxon>
        <taxon>Endopterygota</taxon>
        <taxon>Diptera</taxon>
        <taxon>Nematocera</taxon>
        <taxon>Sciaroidea</taxon>
        <taxon>Sciaridae</taxon>
        <taxon>Pseudolycoriella</taxon>
    </lineage>
</organism>
<dbReference type="Gene3D" id="1.10.238.10">
    <property type="entry name" value="EF-hand"/>
    <property type="match status" value="1"/>
</dbReference>
<dbReference type="EMBL" id="WJQU01000001">
    <property type="protein sequence ID" value="KAJ6647517.1"/>
    <property type="molecule type" value="Genomic_DNA"/>
</dbReference>
<comment type="caution">
    <text evidence="3">The sequence shown here is derived from an EMBL/GenBank/DDBJ whole genome shotgun (WGS) entry which is preliminary data.</text>
</comment>
<proteinExistence type="predicted"/>
<evidence type="ECO:0000313" key="4">
    <source>
        <dbReference type="Proteomes" id="UP001151699"/>
    </source>
</evidence>
<dbReference type="Pfam" id="PF13202">
    <property type="entry name" value="EF-hand_5"/>
    <property type="match status" value="2"/>
</dbReference>
<protein>
    <submittedName>
        <fullName evidence="3">Sarcoplasmic calcium-binding protein 1</fullName>
    </submittedName>
</protein>
<dbReference type="Proteomes" id="UP001151699">
    <property type="component" value="Chromosome A"/>
</dbReference>
<gene>
    <name evidence="3" type="primary">SCP1</name>
    <name evidence="3" type="ORF">Bhyg_02740</name>
</gene>
<dbReference type="PROSITE" id="PS00018">
    <property type="entry name" value="EF_HAND_1"/>
    <property type="match status" value="1"/>
</dbReference>